<dbReference type="EMBL" id="BAAAFA010000005">
    <property type="protein sequence ID" value="GAA0816533.1"/>
    <property type="molecule type" value="Genomic_DNA"/>
</dbReference>
<sequence>MSENTLNFEIIPVTPFAQNCTLFWCNETKKAAVVDPGGDIEKIIAAITRHKLTLEKILLTHAHIDHAGATTALAAHYNVAIEGPHKADQFWIDIVEQQKMQFGTAFSYAQPFTPNRFLSQNDTVSFGNITLEVYFCPGHTPGHVVFFHRQSKLAQVGDVLFSGSIGRTDFPRGDHATLVHSIRHNLFPLGDDVRFIPGHGPMSTFGHERLTNPHVSDRAVNSQVKGQTHA</sequence>
<dbReference type="CDD" id="cd07737">
    <property type="entry name" value="YcbL-like_MBL-fold"/>
    <property type="match status" value="1"/>
</dbReference>
<protein>
    <submittedName>
        <fullName evidence="6">MBL fold metallo-hydrolase</fullName>
    </submittedName>
</protein>
<name>A0ABP3WFM7_9GAMM</name>
<keyword evidence="7" id="KW-1185">Reference proteome</keyword>
<evidence type="ECO:0000256" key="1">
    <source>
        <dbReference type="ARBA" id="ARBA00001947"/>
    </source>
</evidence>
<dbReference type="PANTHER" id="PTHR46233:SF3">
    <property type="entry name" value="HYDROXYACYLGLUTATHIONE HYDROLASE GLOC"/>
    <property type="match status" value="1"/>
</dbReference>
<proteinExistence type="predicted"/>
<dbReference type="InterPro" id="IPR001279">
    <property type="entry name" value="Metallo-B-lactamas"/>
</dbReference>
<dbReference type="Pfam" id="PF00753">
    <property type="entry name" value="Lactamase_B"/>
    <property type="match status" value="1"/>
</dbReference>
<reference evidence="7" key="1">
    <citation type="journal article" date="2019" name="Int. J. Syst. Evol. Microbiol.">
        <title>The Global Catalogue of Microorganisms (GCM) 10K type strain sequencing project: providing services to taxonomists for standard genome sequencing and annotation.</title>
        <authorList>
            <consortium name="The Broad Institute Genomics Platform"/>
            <consortium name="The Broad Institute Genome Sequencing Center for Infectious Disease"/>
            <person name="Wu L."/>
            <person name="Ma J."/>
        </authorList>
    </citation>
    <scope>NUCLEOTIDE SEQUENCE [LARGE SCALE GENOMIC DNA]</scope>
    <source>
        <strain evidence="7">JCM 15608</strain>
    </source>
</reference>
<gene>
    <name evidence="6" type="ORF">GCM10009111_16430</name>
</gene>
<keyword evidence="3" id="KW-0378">Hydrolase</keyword>
<dbReference type="SMART" id="SM00849">
    <property type="entry name" value="Lactamase_B"/>
    <property type="match status" value="1"/>
</dbReference>
<keyword evidence="4" id="KW-0862">Zinc</keyword>
<dbReference type="Proteomes" id="UP001500021">
    <property type="component" value="Unassembled WGS sequence"/>
</dbReference>
<evidence type="ECO:0000256" key="3">
    <source>
        <dbReference type="ARBA" id="ARBA00022801"/>
    </source>
</evidence>
<organism evidence="6 7">
    <name type="scientific">Colwellia asteriadis</name>
    <dbReference type="NCBI Taxonomy" id="517723"/>
    <lineage>
        <taxon>Bacteria</taxon>
        <taxon>Pseudomonadati</taxon>
        <taxon>Pseudomonadota</taxon>
        <taxon>Gammaproteobacteria</taxon>
        <taxon>Alteromonadales</taxon>
        <taxon>Colwelliaceae</taxon>
        <taxon>Colwellia</taxon>
    </lineage>
</organism>
<evidence type="ECO:0000313" key="6">
    <source>
        <dbReference type="EMBL" id="GAA0816533.1"/>
    </source>
</evidence>
<dbReference type="PANTHER" id="PTHR46233">
    <property type="entry name" value="HYDROXYACYLGLUTATHIONE HYDROLASE GLOC"/>
    <property type="match status" value="1"/>
</dbReference>
<evidence type="ECO:0000256" key="4">
    <source>
        <dbReference type="ARBA" id="ARBA00022833"/>
    </source>
</evidence>
<feature type="domain" description="Metallo-beta-lactamase" evidence="5">
    <location>
        <begin position="17"/>
        <end position="199"/>
    </location>
</feature>
<evidence type="ECO:0000313" key="7">
    <source>
        <dbReference type="Proteomes" id="UP001500021"/>
    </source>
</evidence>
<comment type="caution">
    <text evidence="6">The sequence shown here is derived from an EMBL/GenBank/DDBJ whole genome shotgun (WGS) entry which is preliminary data.</text>
</comment>
<dbReference type="RefSeq" id="WP_215980611.1">
    <property type="nucleotide sequence ID" value="NZ_BAAAFA010000005.1"/>
</dbReference>
<evidence type="ECO:0000259" key="5">
    <source>
        <dbReference type="SMART" id="SM00849"/>
    </source>
</evidence>
<dbReference type="InterPro" id="IPR051453">
    <property type="entry name" value="MBL_Glyoxalase_II"/>
</dbReference>
<keyword evidence="2" id="KW-0479">Metal-binding</keyword>
<evidence type="ECO:0000256" key="2">
    <source>
        <dbReference type="ARBA" id="ARBA00022723"/>
    </source>
</evidence>
<accession>A0ABP3WFM7</accession>
<comment type="cofactor">
    <cofactor evidence="1">
        <name>Zn(2+)</name>
        <dbReference type="ChEBI" id="CHEBI:29105"/>
    </cofactor>
</comment>